<keyword evidence="4" id="KW-1185">Reference proteome</keyword>
<dbReference type="EMBL" id="JAPFFF010000029">
    <property type="protein sequence ID" value="KAK8846479.1"/>
    <property type="molecule type" value="Genomic_DNA"/>
</dbReference>
<feature type="compositionally biased region" description="Acidic residues" evidence="1">
    <location>
        <begin position="382"/>
        <end position="404"/>
    </location>
</feature>
<evidence type="ECO:0000256" key="2">
    <source>
        <dbReference type="SAM" id="Phobius"/>
    </source>
</evidence>
<reference evidence="3 4" key="1">
    <citation type="submission" date="2024-04" db="EMBL/GenBank/DDBJ databases">
        <title>Tritrichomonas musculus Genome.</title>
        <authorList>
            <person name="Alves-Ferreira E."/>
            <person name="Grigg M."/>
            <person name="Lorenzi H."/>
            <person name="Galac M."/>
        </authorList>
    </citation>
    <scope>NUCLEOTIDE SEQUENCE [LARGE SCALE GENOMIC DNA]</scope>
    <source>
        <strain evidence="3 4">EAF2021</strain>
    </source>
</reference>
<accession>A0ABR2HIE1</accession>
<keyword evidence="2" id="KW-0472">Membrane</keyword>
<evidence type="ECO:0000313" key="3">
    <source>
        <dbReference type="EMBL" id="KAK8846479.1"/>
    </source>
</evidence>
<evidence type="ECO:0000256" key="1">
    <source>
        <dbReference type="SAM" id="MobiDB-lite"/>
    </source>
</evidence>
<protein>
    <submittedName>
        <fullName evidence="3">Uncharacterized protein</fullName>
    </submittedName>
</protein>
<name>A0ABR2HIE1_9EUKA</name>
<organism evidence="3 4">
    <name type="scientific">Tritrichomonas musculus</name>
    <dbReference type="NCBI Taxonomy" id="1915356"/>
    <lineage>
        <taxon>Eukaryota</taxon>
        <taxon>Metamonada</taxon>
        <taxon>Parabasalia</taxon>
        <taxon>Tritrichomonadida</taxon>
        <taxon>Tritrichomonadidae</taxon>
        <taxon>Tritrichomonas</taxon>
    </lineage>
</organism>
<keyword evidence="2" id="KW-0812">Transmembrane</keyword>
<feature type="region of interest" description="Disordered" evidence="1">
    <location>
        <begin position="382"/>
        <end position="414"/>
    </location>
</feature>
<proteinExistence type="predicted"/>
<sequence length="460" mass="52946">MASDNMDSNKEEYANNSFQKHIDTIQASCNNIQNEERKKECNRFKKSFNKAFIAKGSNLNQQLAKIPKETDILYLFVDKISTLVDFNNLESHMTVIISSFNFEDNYLYHIVKNIKKVIFDSKYHNYLKLTDNISLKEEPEATITILGNMKSKVTHLTICSLKVNFEGEINCQNLFLRNSIFISQSSSFIEKLDVEYLIEDINSYSYNIENTYFVKQYSVYYEFQNVDDVQTVLLENDFYGTTLYIEGISISYDNKDEIGLIFTASSIDISIKGNDFDKQYIVNMTLIEDLIDFDLPTYQETKIVSISSSGDTEFIDNAPIFHITYDKNQIELDKKNLNIELLEHQIYSYKSKDDSEYDDDDIIEESNDSVDDYFSSDAEGSGDIEYDSIDFPDDEGNDSSSDDSESTKPSSTSQNKNKNFGMIIGIVLGCVGVIVILFIVIFIIIRKRKMEFYSSTQMSE</sequence>
<gene>
    <name evidence="3" type="ORF">M9Y10_020502</name>
</gene>
<evidence type="ECO:0000313" key="4">
    <source>
        <dbReference type="Proteomes" id="UP001470230"/>
    </source>
</evidence>
<dbReference type="Proteomes" id="UP001470230">
    <property type="component" value="Unassembled WGS sequence"/>
</dbReference>
<comment type="caution">
    <text evidence="3">The sequence shown here is derived from an EMBL/GenBank/DDBJ whole genome shotgun (WGS) entry which is preliminary data.</text>
</comment>
<feature type="transmembrane region" description="Helical" evidence="2">
    <location>
        <begin position="420"/>
        <end position="445"/>
    </location>
</feature>
<keyword evidence="2" id="KW-1133">Transmembrane helix</keyword>